<organism evidence="4">
    <name type="scientific">Soboliphyme baturini</name>
    <dbReference type="NCBI Taxonomy" id="241478"/>
    <lineage>
        <taxon>Eukaryota</taxon>
        <taxon>Metazoa</taxon>
        <taxon>Ecdysozoa</taxon>
        <taxon>Nematoda</taxon>
        <taxon>Enoplea</taxon>
        <taxon>Dorylaimia</taxon>
        <taxon>Dioctophymatida</taxon>
        <taxon>Dioctophymatoidea</taxon>
        <taxon>Soboliphymatidae</taxon>
        <taxon>Soboliphyme</taxon>
    </lineage>
</organism>
<evidence type="ECO:0000259" key="1">
    <source>
        <dbReference type="PROSITE" id="PS50249"/>
    </source>
</evidence>
<evidence type="ECO:0000313" key="3">
    <source>
        <dbReference type="Proteomes" id="UP000270296"/>
    </source>
</evidence>
<dbReference type="InterPro" id="IPR037518">
    <property type="entry name" value="MPN"/>
</dbReference>
<protein>
    <submittedName>
        <fullName evidence="4">MPN domain-containing protein</fullName>
    </submittedName>
</protein>
<dbReference type="GO" id="GO:0008237">
    <property type="term" value="F:metallopeptidase activity"/>
    <property type="evidence" value="ECO:0007669"/>
    <property type="project" value="InterPro"/>
</dbReference>
<dbReference type="AlphaFoldDB" id="A0A183IXF7"/>
<evidence type="ECO:0000313" key="4">
    <source>
        <dbReference type="WBParaSite" id="SBAD_0000861401-mRNA-1"/>
    </source>
</evidence>
<dbReference type="PROSITE" id="PS50249">
    <property type="entry name" value="MPN"/>
    <property type="match status" value="1"/>
</dbReference>
<dbReference type="OrthoDB" id="10256771at2759"/>
<sequence length="191" mass="21482">MITVQIVLAPPCGEGTAPSAVWVVHPLVLLSVVDHFNRVSKIGHAKRVVGVLLGSMKQDRVLDVSNSFAVPFEEDEKDRNVWFLDHDYLENMYSMFRKVNAREKVVGWYHSGPRLHPNDILINELIKKFTANPVLVIIDAKPKELGLPTEAYVEVEEVHDDGTPPLKTFEHVVSDISAEEAEEVGVEHLLR</sequence>
<feature type="domain" description="MPN" evidence="1">
    <location>
        <begin position="22"/>
        <end position="158"/>
    </location>
</feature>
<dbReference type="Pfam" id="PF01398">
    <property type="entry name" value="JAB"/>
    <property type="match status" value="1"/>
</dbReference>
<accession>A0A183IXF7</accession>
<dbReference type="InterPro" id="IPR000555">
    <property type="entry name" value="JAMM/MPN+_dom"/>
</dbReference>
<evidence type="ECO:0000313" key="2">
    <source>
        <dbReference type="EMBL" id="VDP16407.1"/>
    </source>
</evidence>
<keyword evidence="3" id="KW-1185">Reference proteome</keyword>
<dbReference type="EMBL" id="UZAM01011463">
    <property type="protein sequence ID" value="VDP16407.1"/>
    <property type="molecule type" value="Genomic_DNA"/>
</dbReference>
<dbReference type="GO" id="GO:0043161">
    <property type="term" value="P:proteasome-mediated ubiquitin-dependent protein catabolic process"/>
    <property type="evidence" value="ECO:0007669"/>
    <property type="project" value="TreeGrafter"/>
</dbReference>
<proteinExistence type="predicted"/>
<dbReference type="SMART" id="SM00232">
    <property type="entry name" value="JAB_MPN"/>
    <property type="match status" value="1"/>
</dbReference>
<dbReference type="GO" id="GO:0000502">
    <property type="term" value="C:proteasome complex"/>
    <property type="evidence" value="ECO:0007669"/>
    <property type="project" value="TreeGrafter"/>
</dbReference>
<dbReference type="PANTHER" id="PTHR10540:SF7">
    <property type="entry name" value="26S PROTEASOME NON-ATPASE REGULATORY SUBUNIT 7"/>
    <property type="match status" value="1"/>
</dbReference>
<dbReference type="Gene3D" id="3.40.140.10">
    <property type="entry name" value="Cytidine Deaminase, domain 2"/>
    <property type="match status" value="1"/>
</dbReference>
<dbReference type="WBParaSite" id="SBAD_0000861401-mRNA-1">
    <property type="protein sequence ID" value="SBAD_0000861401-mRNA-1"/>
    <property type="gene ID" value="SBAD_0000861401"/>
</dbReference>
<reference evidence="4" key="1">
    <citation type="submission" date="2016-06" db="UniProtKB">
        <authorList>
            <consortium name="WormBaseParasite"/>
        </authorList>
    </citation>
    <scope>IDENTIFICATION</scope>
</reference>
<dbReference type="PANTHER" id="PTHR10540">
    <property type="entry name" value="EUKARYOTIC TRANSLATION INITIATION FACTOR 3 SUBUNIT F-RELATED"/>
    <property type="match status" value="1"/>
</dbReference>
<gene>
    <name evidence="2" type="ORF">SBAD_LOCUS8305</name>
</gene>
<reference evidence="2 3" key="2">
    <citation type="submission" date="2018-11" db="EMBL/GenBank/DDBJ databases">
        <authorList>
            <consortium name="Pathogen Informatics"/>
        </authorList>
    </citation>
    <scope>NUCLEOTIDE SEQUENCE [LARGE SCALE GENOMIC DNA]</scope>
</reference>
<dbReference type="Proteomes" id="UP000270296">
    <property type="component" value="Unassembled WGS sequence"/>
</dbReference>
<name>A0A183IXF7_9BILA</name>